<dbReference type="RefSeq" id="WP_146913155.1">
    <property type="nucleotide sequence ID" value="NZ_CP042344.1"/>
</dbReference>
<keyword evidence="1" id="KW-0540">Nuclease</keyword>
<evidence type="ECO:0000256" key="10">
    <source>
        <dbReference type="ARBA" id="ARBA00023235"/>
    </source>
</evidence>
<dbReference type="GO" id="GO:0043138">
    <property type="term" value="F:3'-5' DNA helicase activity"/>
    <property type="evidence" value="ECO:0007669"/>
    <property type="project" value="UniProtKB-EC"/>
</dbReference>
<evidence type="ECO:0000256" key="12">
    <source>
        <dbReference type="ARBA" id="ARBA00034808"/>
    </source>
</evidence>
<dbReference type="GO" id="GO:0000725">
    <property type="term" value="P:recombinational repair"/>
    <property type="evidence" value="ECO:0007669"/>
    <property type="project" value="TreeGrafter"/>
</dbReference>
<organism evidence="18 19">
    <name type="scientific">Comamonas flocculans</name>
    <dbReference type="NCBI Taxonomy" id="2597701"/>
    <lineage>
        <taxon>Bacteria</taxon>
        <taxon>Pseudomonadati</taxon>
        <taxon>Pseudomonadota</taxon>
        <taxon>Betaproteobacteria</taxon>
        <taxon>Burkholderiales</taxon>
        <taxon>Comamonadaceae</taxon>
        <taxon>Comamonas</taxon>
    </lineage>
</organism>
<evidence type="ECO:0000256" key="15">
    <source>
        <dbReference type="PROSITE-ProRule" id="PRU00560"/>
    </source>
</evidence>
<keyword evidence="3" id="KW-0227">DNA damage</keyword>
<comment type="catalytic activity">
    <reaction evidence="14">
        <text>ATP + H2O = ADP + phosphate + H(+)</text>
        <dbReference type="Rhea" id="RHEA:13065"/>
        <dbReference type="ChEBI" id="CHEBI:15377"/>
        <dbReference type="ChEBI" id="CHEBI:15378"/>
        <dbReference type="ChEBI" id="CHEBI:30616"/>
        <dbReference type="ChEBI" id="CHEBI:43474"/>
        <dbReference type="ChEBI" id="CHEBI:456216"/>
        <dbReference type="EC" id="5.6.2.4"/>
    </reaction>
</comment>
<dbReference type="Pfam" id="PF00580">
    <property type="entry name" value="UvrD-helicase"/>
    <property type="match status" value="2"/>
</dbReference>
<keyword evidence="7 15" id="KW-0067">ATP-binding</keyword>
<dbReference type="OrthoDB" id="5905204at2"/>
<dbReference type="Proteomes" id="UP000321199">
    <property type="component" value="Chromosome"/>
</dbReference>
<keyword evidence="6" id="KW-0269">Exonuclease</keyword>
<gene>
    <name evidence="18" type="ORF">FOZ74_11270</name>
</gene>
<feature type="domain" description="UvrD-like helicase C-terminal" evidence="17">
    <location>
        <begin position="536"/>
        <end position="799"/>
    </location>
</feature>
<keyword evidence="5 15" id="KW-0347">Helicase</keyword>
<dbReference type="KEGG" id="cof:FOZ74_11270"/>
<evidence type="ECO:0000256" key="5">
    <source>
        <dbReference type="ARBA" id="ARBA00022806"/>
    </source>
</evidence>
<dbReference type="GO" id="GO:0033202">
    <property type="term" value="C:DNA helicase complex"/>
    <property type="evidence" value="ECO:0007669"/>
    <property type="project" value="TreeGrafter"/>
</dbReference>
<feature type="binding site" evidence="15">
    <location>
        <begin position="35"/>
        <end position="42"/>
    </location>
    <ligand>
        <name>ATP</name>
        <dbReference type="ChEBI" id="CHEBI:30616"/>
    </ligand>
</feature>
<evidence type="ECO:0000313" key="19">
    <source>
        <dbReference type="Proteomes" id="UP000321199"/>
    </source>
</evidence>
<accession>A0A5B8RZD7</accession>
<dbReference type="Gene3D" id="3.90.320.10">
    <property type="match status" value="1"/>
</dbReference>
<evidence type="ECO:0000256" key="6">
    <source>
        <dbReference type="ARBA" id="ARBA00022839"/>
    </source>
</evidence>
<dbReference type="PANTHER" id="PTHR11070:SF2">
    <property type="entry name" value="ATP-DEPENDENT DNA HELICASE SRS2"/>
    <property type="match status" value="1"/>
</dbReference>
<evidence type="ECO:0000256" key="14">
    <source>
        <dbReference type="ARBA" id="ARBA00048988"/>
    </source>
</evidence>
<dbReference type="Gene3D" id="1.10.486.10">
    <property type="entry name" value="PCRA, domain 4"/>
    <property type="match status" value="1"/>
</dbReference>
<reference evidence="18 19" key="1">
    <citation type="submission" date="2019-07" db="EMBL/GenBank/DDBJ databases">
        <title>Complete genome sequence of Comamonas sp. NLF 7-7 isolated from livestock.</title>
        <authorList>
            <person name="Kim D.H."/>
            <person name="Kim J.G."/>
        </authorList>
    </citation>
    <scope>NUCLEOTIDE SEQUENCE [LARGE SCALE GENOMIC DNA]</scope>
    <source>
        <strain evidence="18 19">NLF 7-7</strain>
    </source>
</reference>
<dbReference type="PANTHER" id="PTHR11070">
    <property type="entry name" value="UVRD / RECB / PCRA DNA HELICASE FAMILY MEMBER"/>
    <property type="match status" value="1"/>
</dbReference>
<evidence type="ECO:0000256" key="8">
    <source>
        <dbReference type="ARBA" id="ARBA00023125"/>
    </source>
</evidence>
<evidence type="ECO:0000256" key="1">
    <source>
        <dbReference type="ARBA" id="ARBA00022722"/>
    </source>
</evidence>
<comment type="catalytic activity">
    <reaction evidence="11">
        <text>Couples ATP hydrolysis with the unwinding of duplex DNA by translocating in the 3'-5' direction.</text>
        <dbReference type="EC" id="5.6.2.4"/>
    </reaction>
</comment>
<dbReference type="GO" id="GO:0003677">
    <property type="term" value="F:DNA binding"/>
    <property type="evidence" value="ECO:0007669"/>
    <property type="project" value="UniProtKB-KW"/>
</dbReference>
<dbReference type="PROSITE" id="PS51198">
    <property type="entry name" value="UVRD_HELICASE_ATP_BIND"/>
    <property type="match status" value="1"/>
</dbReference>
<evidence type="ECO:0000259" key="16">
    <source>
        <dbReference type="PROSITE" id="PS51198"/>
    </source>
</evidence>
<evidence type="ECO:0000256" key="13">
    <source>
        <dbReference type="ARBA" id="ARBA00034923"/>
    </source>
</evidence>
<dbReference type="GO" id="GO:0005829">
    <property type="term" value="C:cytosol"/>
    <property type="evidence" value="ECO:0007669"/>
    <property type="project" value="TreeGrafter"/>
</dbReference>
<dbReference type="GO" id="GO:0005524">
    <property type="term" value="F:ATP binding"/>
    <property type="evidence" value="ECO:0007669"/>
    <property type="project" value="UniProtKB-UniRule"/>
</dbReference>
<dbReference type="Pfam" id="PF13361">
    <property type="entry name" value="UvrD_C"/>
    <property type="match status" value="1"/>
</dbReference>
<keyword evidence="10" id="KW-0413">Isomerase</keyword>
<dbReference type="GO" id="GO:0004527">
    <property type="term" value="F:exonuclease activity"/>
    <property type="evidence" value="ECO:0007669"/>
    <property type="project" value="UniProtKB-KW"/>
</dbReference>
<dbReference type="AlphaFoldDB" id="A0A5B8RZD7"/>
<dbReference type="Gene3D" id="3.40.50.300">
    <property type="entry name" value="P-loop containing nucleotide triphosphate hydrolases"/>
    <property type="match status" value="3"/>
</dbReference>
<protein>
    <recommendedName>
        <fullName evidence="12">DNA 3'-5' helicase</fullName>
        <ecNumber evidence="12">5.6.2.4</ecNumber>
    </recommendedName>
    <alternativeName>
        <fullName evidence="13">DNA 3'-5' helicase II</fullName>
    </alternativeName>
</protein>
<evidence type="ECO:0000259" key="17">
    <source>
        <dbReference type="PROSITE" id="PS51217"/>
    </source>
</evidence>
<dbReference type="InterPro" id="IPR014016">
    <property type="entry name" value="UvrD-like_ATP-bd"/>
</dbReference>
<dbReference type="EMBL" id="CP042344">
    <property type="protein sequence ID" value="QEA13565.1"/>
    <property type="molecule type" value="Genomic_DNA"/>
</dbReference>
<feature type="domain" description="UvrD-like helicase ATP-binding" evidence="16">
    <location>
        <begin position="14"/>
        <end position="494"/>
    </location>
</feature>
<keyword evidence="2 15" id="KW-0547">Nucleotide-binding</keyword>
<dbReference type="EC" id="5.6.2.4" evidence="12"/>
<evidence type="ECO:0000256" key="9">
    <source>
        <dbReference type="ARBA" id="ARBA00023204"/>
    </source>
</evidence>
<dbReference type="SUPFAM" id="SSF52540">
    <property type="entry name" value="P-loop containing nucleoside triphosphate hydrolases"/>
    <property type="match status" value="1"/>
</dbReference>
<name>A0A5B8RZD7_9BURK</name>
<dbReference type="InterPro" id="IPR014017">
    <property type="entry name" value="DNA_helicase_UvrD-like_C"/>
</dbReference>
<evidence type="ECO:0000313" key="18">
    <source>
        <dbReference type="EMBL" id="QEA13565.1"/>
    </source>
</evidence>
<evidence type="ECO:0000256" key="4">
    <source>
        <dbReference type="ARBA" id="ARBA00022801"/>
    </source>
</evidence>
<keyword evidence="4 15" id="KW-0378">Hydrolase</keyword>
<dbReference type="PROSITE" id="PS51217">
    <property type="entry name" value="UVRD_HELICASE_CTER"/>
    <property type="match status" value="1"/>
</dbReference>
<proteinExistence type="predicted"/>
<evidence type="ECO:0000256" key="3">
    <source>
        <dbReference type="ARBA" id="ARBA00022763"/>
    </source>
</evidence>
<keyword evidence="19" id="KW-1185">Reference proteome</keyword>
<sequence length="1116" mass="122689">MNEQRAAYQLDGAPCTRERFYAIACDPRRSVVVEACAGAGKTWMLVSRMLRALLDGCAPHEILAITFTRKAAGEMRERLMQWLQDFAQPKAAAPDEGKPAETAAQWQARLLDELVSRGIEPQRAPELREQLCNLYRTLLAHGRPVQIRTFHGWFAALLQTAPLSVLDELGLPVAHELLEDDAQAVAEVWRPFLREVAGDETLRADYGALVLALGRTRAHDALAGALARRTEFGLADEAGRVQDAVPDFDAVYPRMAGVAQPADWLLLRESGRELLRTAARALQGASAKTFAACGEQLLAALQAADFEAARAALFTQKGEARKFSDKVAGLEQVRAAQEEVRAVLAAEQQRQARLHQQRMTRLARVLIACFARLKRERGWVDMNDVERAAMRLLADHALSAWVQQRLDVRTRHLLVDEFQDTNPLQWQALHAWLSGYAGAGGGHSPPSVFIVGDPKQSIYRFRRADPKVFSAARDFVVQALGGVWLATDHTRRSARGVLALVNGVMQAAQQAGEFSDYRAHTTESTAAGDALALPLIPRPPKATKDLAEPESWRDSLTTARLEEEETLRTLECRQAARWITARIGAGTAAKEIMVLARKREPLGVLQAELRRLGVACEQPEKNLLAEQPAVRDVLALVDALVSPGHDLMLARALKSPLFGCTDEDLARIALAVRAAGEARPCWLEVLSEVELETIDEQALAADLAMYRGWLLSLPPHDALQAIYRHRDVLARFHAAAPPAEGTQVLRQLRALLSAALSVQGGRFLTAYQWLRVLRRERIALPPQAAPEAVRLLTVHGAKGLEADEVLLLDSASIRQNRGEPEVLIDWPGDAPLPTRLVFLAKGGNPPASEQGLADQEAAAQAREELNALYVAMTRARARLVLSGFEPHQSAGGSWWQRIEPLAQVLDLPQEVVCAASLAPSLTLLDLPSLPLGEDEGGGAIHEQNRAQTPVLQAPTAIQSEAQADSDVSRIGQAMHWLLEHADEAQGGWPSDRIVLARQRFALCAAQMQQAETTARRILTGEAAWAWSAEEVLEAFNEVELVHEGRRLRIDRLVRRRAGAHGSEGWWVLDYKSAAHPERDEALQAQLQLYRAAVEHLHPGQTVRVAFLSGEGRVVKV</sequence>
<keyword evidence="9" id="KW-0234">DNA repair</keyword>
<evidence type="ECO:0000256" key="7">
    <source>
        <dbReference type="ARBA" id="ARBA00022840"/>
    </source>
</evidence>
<evidence type="ECO:0000256" key="2">
    <source>
        <dbReference type="ARBA" id="ARBA00022741"/>
    </source>
</evidence>
<dbReference type="InterPro" id="IPR027417">
    <property type="entry name" value="P-loop_NTPase"/>
</dbReference>
<evidence type="ECO:0000256" key="11">
    <source>
        <dbReference type="ARBA" id="ARBA00034617"/>
    </source>
</evidence>
<dbReference type="InterPro" id="IPR000212">
    <property type="entry name" value="DNA_helicase_UvrD/REP"/>
</dbReference>
<keyword evidence="8" id="KW-0238">DNA-binding</keyword>
<dbReference type="InterPro" id="IPR011604">
    <property type="entry name" value="PDDEXK-like_dom_sf"/>
</dbReference>